<feature type="non-terminal residue" evidence="2">
    <location>
        <position position="301"/>
    </location>
</feature>
<gene>
    <name evidence="2" type="ORF">METZ01_LOCUS374371</name>
</gene>
<dbReference type="Pfam" id="PF02779">
    <property type="entry name" value="Transket_pyr"/>
    <property type="match status" value="1"/>
</dbReference>
<evidence type="ECO:0000259" key="1">
    <source>
        <dbReference type="Pfam" id="PF02779"/>
    </source>
</evidence>
<organism evidence="2">
    <name type="scientific">marine metagenome</name>
    <dbReference type="NCBI Taxonomy" id="408172"/>
    <lineage>
        <taxon>unclassified sequences</taxon>
        <taxon>metagenomes</taxon>
        <taxon>ecological metagenomes</taxon>
    </lineage>
</organism>
<sequence>FEYMYCPPSDVYEENKLQMVETLQSVLSLFDSIDGLTDYLSYRLINLAESVSDNIDVKNKFKENPLDDPLIYDYKNYPSELFKKAGEIAPNRAGFGDFGSWLNSYCQKKYGRPLTLACSADLAGSTNIDGFSKSLNDNEDFGMYHPSNNSAGTLLPQGITEFANAGIMTGVATVNFATDPYFDFNGFITACSTYGSFSYLKYGAFRLFSQIAQDSQLKVGKVIWVAGHSGPETAEDFRTHFGIFAPGVTQLFPEGHIINLHPWEYNEVPVMLGAALNTDMPIIALHLTRPPIGIPDRISLG</sequence>
<proteinExistence type="predicted"/>
<name>A0A382TJ46_9ZZZZ</name>
<dbReference type="Gene3D" id="3.40.50.970">
    <property type="match status" value="1"/>
</dbReference>
<dbReference type="SUPFAM" id="SSF52518">
    <property type="entry name" value="Thiamin diphosphate-binding fold (THDP-binding)"/>
    <property type="match status" value="1"/>
</dbReference>
<protein>
    <recommendedName>
        <fullName evidence="1">Transketolase-like pyrimidine-binding domain-containing protein</fullName>
    </recommendedName>
</protein>
<evidence type="ECO:0000313" key="2">
    <source>
        <dbReference type="EMBL" id="SVD21517.1"/>
    </source>
</evidence>
<dbReference type="EMBL" id="UINC01136632">
    <property type="protein sequence ID" value="SVD21517.1"/>
    <property type="molecule type" value="Genomic_DNA"/>
</dbReference>
<feature type="domain" description="Transketolase-like pyrimidine-binding" evidence="1">
    <location>
        <begin position="113"/>
        <end position="283"/>
    </location>
</feature>
<reference evidence="2" key="1">
    <citation type="submission" date="2018-05" db="EMBL/GenBank/DDBJ databases">
        <authorList>
            <person name="Lanie J.A."/>
            <person name="Ng W.-L."/>
            <person name="Kazmierczak K.M."/>
            <person name="Andrzejewski T.M."/>
            <person name="Davidsen T.M."/>
            <person name="Wayne K.J."/>
            <person name="Tettelin H."/>
            <person name="Glass J.I."/>
            <person name="Rusch D."/>
            <person name="Podicherti R."/>
            <person name="Tsui H.-C.T."/>
            <person name="Winkler M.E."/>
        </authorList>
    </citation>
    <scope>NUCLEOTIDE SEQUENCE</scope>
</reference>
<dbReference type="InterPro" id="IPR005475">
    <property type="entry name" value="Transketolase-like_Pyr-bd"/>
</dbReference>
<dbReference type="AlphaFoldDB" id="A0A382TJ46"/>
<accession>A0A382TJ46</accession>
<dbReference type="InterPro" id="IPR029061">
    <property type="entry name" value="THDP-binding"/>
</dbReference>
<feature type="non-terminal residue" evidence="2">
    <location>
        <position position="1"/>
    </location>
</feature>